<feature type="binding site" evidence="7">
    <location>
        <position position="162"/>
    </location>
    <ligand>
        <name>4-imidazolone-5-propanoate</name>
        <dbReference type="ChEBI" id="CHEBI:77893"/>
    </ligand>
</feature>
<dbReference type="GO" id="GO:0019557">
    <property type="term" value="P:L-histidine catabolic process to glutamate and formate"/>
    <property type="evidence" value="ECO:0007669"/>
    <property type="project" value="UniProtKB-UniPathway"/>
</dbReference>
<dbReference type="Proteomes" id="UP000178735">
    <property type="component" value="Unassembled WGS sequence"/>
</dbReference>
<proteinExistence type="inferred from homology"/>
<dbReference type="InterPro" id="IPR006680">
    <property type="entry name" value="Amidohydro-rel"/>
</dbReference>
<evidence type="ECO:0000256" key="5">
    <source>
        <dbReference type="ARBA" id="ARBA00022833"/>
    </source>
</evidence>
<feature type="binding site" evidence="7">
    <location>
        <position position="99"/>
    </location>
    <ligand>
        <name>4-imidazolone-5-propanoate</name>
        <dbReference type="ChEBI" id="CHEBI:77893"/>
    </ligand>
</feature>
<feature type="domain" description="Amidohydrolase-related" evidence="8">
    <location>
        <begin position="81"/>
        <end position="420"/>
    </location>
</feature>
<dbReference type="SUPFAM" id="SSF51338">
    <property type="entry name" value="Composite domain of metallo-dependent hydrolases"/>
    <property type="match status" value="1"/>
</dbReference>
<dbReference type="EMBL" id="MGFH01000157">
    <property type="protein sequence ID" value="OGM03729.1"/>
    <property type="molecule type" value="Genomic_DNA"/>
</dbReference>
<dbReference type="InterPro" id="IPR005920">
    <property type="entry name" value="HutI"/>
</dbReference>
<evidence type="ECO:0000259" key="8">
    <source>
        <dbReference type="Pfam" id="PF01979"/>
    </source>
</evidence>
<dbReference type="HAMAP" id="MF_00372">
    <property type="entry name" value="HutI"/>
    <property type="match status" value="1"/>
</dbReference>
<dbReference type="GO" id="GO:0008270">
    <property type="term" value="F:zinc ion binding"/>
    <property type="evidence" value="ECO:0007669"/>
    <property type="project" value="UniProtKB-UniRule"/>
</dbReference>
<comment type="subcellular location">
    <subcellularLocation>
        <location evidence="7">Cytoplasm</location>
    </subcellularLocation>
</comment>
<feature type="binding site" evidence="7">
    <location>
        <position position="339"/>
    </location>
    <ligand>
        <name>N-formimidoyl-L-glutamate</name>
        <dbReference type="ChEBI" id="CHEBI:58928"/>
    </ligand>
</feature>
<dbReference type="EC" id="3.5.2.7" evidence="1 7"/>
<dbReference type="InterPro" id="IPR011059">
    <property type="entry name" value="Metal-dep_hydrolase_composite"/>
</dbReference>
<feature type="binding site" evidence="7">
    <location>
        <position position="92"/>
    </location>
    <ligand>
        <name>Zn(2+)</name>
        <dbReference type="ChEBI" id="CHEBI:29105"/>
    </ligand>
</feature>
<comment type="similarity">
    <text evidence="7">Belongs to the metallo-dependent hydrolases superfamily. HutI family.</text>
</comment>
<feature type="binding site" evidence="7">
    <location>
        <position position="340"/>
    </location>
    <ligand>
        <name>4-imidazolone-5-propanoate</name>
        <dbReference type="ChEBI" id="CHEBI:77893"/>
    </ligand>
</feature>
<feature type="binding site" evidence="7">
    <location>
        <position position="90"/>
    </location>
    <ligand>
        <name>Zn(2+)</name>
        <dbReference type="ChEBI" id="CHEBI:29105"/>
    </ligand>
</feature>
<dbReference type="GO" id="GO:0005737">
    <property type="term" value="C:cytoplasm"/>
    <property type="evidence" value="ECO:0007669"/>
    <property type="project" value="UniProtKB-SubCell"/>
</dbReference>
<dbReference type="FunFam" id="3.20.20.140:FF:000007">
    <property type="entry name" value="Imidazolonepropionase"/>
    <property type="match status" value="1"/>
</dbReference>
<comment type="catalytic activity">
    <reaction evidence="7">
        <text>4-imidazolone-5-propanoate + H2O = N-formimidoyl-L-glutamate</text>
        <dbReference type="Rhea" id="RHEA:23660"/>
        <dbReference type="ChEBI" id="CHEBI:15377"/>
        <dbReference type="ChEBI" id="CHEBI:58928"/>
        <dbReference type="ChEBI" id="CHEBI:77893"/>
        <dbReference type="EC" id="3.5.2.7"/>
    </reaction>
</comment>
<keyword evidence="7" id="KW-0963">Cytoplasm</keyword>
<dbReference type="GO" id="GO:0019556">
    <property type="term" value="P:L-histidine catabolic process to glutamate and formamide"/>
    <property type="evidence" value="ECO:0007669"/>
    <property type="project" value="UniProtKB-UniRule"/>
</dbReference>
<feature type="binding site" evidence="7">
    <location>
        <position position="263"/>
    </location>
    <ligand>
        <name>4-imidazolone-5-propanoate</name>
        <dbReference type="ChEBI" id="CHEBI:77893"/>
    </ligand>
</feature>
<feature type="binding site" evidence="7">
    <location>
        <position position="260"/>
    </location>
    <ligand>
        <name>Fe(3+)</name>
        <dbReference type="ChEBI" id="CHEBI:29034"/>
    </ligand>
</feature>
<dbReference type="InterPro" id="IPR032466">
    <property type="entry name" value="Metal_Hydrolase"/>
</dbReference>
<dbReference type="SUPFAM" id="SSF51556">
    <property type="entry name" value="Metallo-dependent hydrolases"/>
    <property type="match status" value="1"/>
</dbReference>
<feature type="binding site" evidence="7">
    <location>
        <position position="90"/>
    </location>
    <ligand>
        <name>Fe(3+)</name>
        <dbReference type="ChEBI" id="CHEBI:29034"/>
    </ligand>
</feature>
<feature type="binding site" evidence="7">
    <location>
        <position position="337"/>
    </location>
    <ligand>
        <name>N-formimidoyl-L-glutamate</name>
        <dbReference type="ChEBI" id="CHEBI:58928"/>
    </ligand>
</feature>
<keyword evidence="3 7" id="KW-0378">Hydrolase</keyword>
<feature type="binding site" evidence="7">
    <location>
        <position position="335"/>
    </location>
    <ligand>
        <name>Zn(2+)</name>
        <dbReference type="ChEBI" id="CHEBI:29105"/>
    </ligand>
</feature>
<dbReference type="PANTHER" id="PTHR42752:SF1">
    <property type="entry name" value="IMIDAZOLONEPROPIONASE-RELATED"/>
    <property type="match status" value="1"/>
</dbReference>
<evidence type="ECO:0000256" key="7">
    <source>
        <dbReference type="HAMAP-Rule" id="MF_00372"/>
    </source>
</evidence>
<gene>
    <name evidence="7" type="primary">hutI</name>
    <name evidence="9" type="ORF">A2008_08735</name>
</gene>
<evidence type="ECO:0000256" key="3">
    <source>
        <dbReference type="ARBA" id="ARBA00022801"/>
    </source>
</evidence>
<feature type="binding site" evidence="7">
    <location>
        <position position="335"/>
    </location>
    <ligand>
        <name>Fe(3+)</name>
        <dbReference type="ChEBI" id="CHEBI:29034"/>
    </ligand>
</feature>
<dbReference type="Pfam" id="PF01979">
    <property type="entry name" value="Amidohydro_1"/>
    <property type="match status" value="1"/>
</dbReference>
<reference evidence="9 10" key="1">
    <citation type="journal article" date="2016" name="Nat. Commun.">
        <title>Thousands of microbial genomes shed light on interconnected biogeochemical processes in an aquifer system.</title>
        <authorList>
            <person name="Anantharaman K."/>
            <person name="Brown C.T."/>
            <person name="Hug L.A."/>
            <person name="Sharon I."/>
            <person name="Castelle C.J."/>
            <person name="Probst A.J."/>
            <person name="Thomas B.C."/>
            <person name="Singh A."/>
            <person name="Wilkins M.J."/>
            <person name="Karaoz U."/>
            <person name="Brodie E.L."/>
            <person name="Williams K.H."/>
            <person name="Hubbard S.S."/>
            <person name="Banfield J.F."/>
        </authorList>
    </citation>
    <scope>NUCLEOTIDE SEQUENCE [LARGE SCALE GENOMIC DNA]</scope>
</reference>
<dbReference type="PANTHER" id="PTHR42752">
    <property type="entry name" value="IMIDAZOLONEPROPIONASE"/>
    <property type="match status" value="1"/>
</dbReference>
<keyword evidence="2 7" id="KW-0479">Metal-binding</keyword>
<feature type="binding site" evidence="7">
    <location>
        <position position="195"/>
    </location>
    <ligand>
        <name>4-imidazolone-5-propanoate</name>
        <dbReference type="ChEBI" id="CHEBI:77893"/>
    </ligand>
</feature>
<evidence type="ECO:0000313" key="10">
    <source>
        <dbReference type="Proteomes" id="UP000178735"/>
    </source>
</evidence>
<dbReference type="NCBIfam" id="TIGR01224">
    <property type="entry name" value="hutI"/>
    <property type="match status" value="1"/>
</dbReference>
<comment type="cofactor">
    <cofactor evidence="7">
        <name>Zn(2+)</name>
        <dbReference type="ChEBI" id="CHEBI:29105"/>
    </cofactor>
    <cofactor evidence="7">
        <name>Fe(3+)</name>
        <dbReference type="ChEBI" id="CHEBI:29034"/>
    </cofactor>
    <text evidence="7">Binds 1 zinc or iron ion per subunit.</text>
</comment>
<organism evidence="9 10">
    <name type="scientific">Candidatus Wallbacteria bacterium GWC2_49_35</name>
    <dbReference type="NCBI Taxonomy" id="1817813"/>
    <lineage>
        <taxon>Bacteria</taxon>
        <taxon>Candidatus Walliibacteriota</taxon>
    </lineage>
</organism>
<evidence type="ECO:0000256" key="6">
    <source>
        <dbReference type="ARBA" id="ARBA00023004"/>
    </source>
</evidence>
<dbReference type="AlphaFoldDB" id="A0A1F7WMW4"/>
<evidence type="ECO:0000256" key="2">
    <source>
        <dbReference type="ARBA" id="ARBA00022723"/>
    </source>
</evidence>
<protein>
    <recommendedName>
        <fullName evidence="1 7">Imidazolonepropionase</fullName>
        <ecNumber evidence="1 7">3.5.2.7</ecNumber>
    </recommendedName>
    <alternativeName>
        <fullName evidence="7">Imidazolone-5-propionate hydrolase</fullName>
    </alternativeName>
</protein>
<dbReference type="STRING" id="1817813.A2008_08735"/>
<feature type="binding site" evidence="7">
    <location>
        <position position="260"/>
    </location>
    <ligand>
        <name>Zn(2+)</name>
        <dbReference type="ChEBI" id="CHEBI:29105"/>
    </ligand>
</feature>
<feature type="binding site" evidence="7">
    <location>
        <position position="162"/>
    </location>
    <ligand>
        <name>N-formimidoyl-L-glutamate</name>
        <dbReference type="ChEBI" id="CHEBI:58928"/>
    </ligand>
</feature>
<evidence type="ECO:0000256" key="1">
    <source>
        <dbReference type="ARBA" id="ARBA00012864"/>
    </source>
</evidence>
<feature type="binding site" evidence="7">
    <location>
        <position position="92"/>
    </location>
    <ligand>
        <name>Fe(3+)</name>
        <dbReference type="ChEBI" id="CHEBI:29034"/>
    </ligand>
</feature>
<comment type="pathway">
    <text evidence="7">Amino-acid degradation; L-histidine degradation into L-glutamate; N-formimidoyl-L-glutamate from L-histidine: step 3/3.</text>
</comment>
<comment type="function">
    <text evidence="7">Catalyzes the hydrolytic cleavage of the carbon-nitrogen bond in imidazolone-5-propanoate to yield N-formimidoyl-L-glutamate. It is the third step in the universal histidine degradation pathway.</text>
</comment>
<dbReference type="GO" id="GO:0005506">
    <property type="term" value="F:iron ion binding"/>
    <property type="evidence" value="ECO:0007669"/>
    <property type="project" value="UniProtKB-UniRule"/>
</dbReference>
<evidence type="ECO:0000256" key="4">
    <source>
        <dbReference type="ARBA" id="ARBA00022808"/>
    </source>
</evidence>
<dbReference type="Gene3D" id="2.30.40.10">
    <property type="entry name" value="Urease, subunit C, domain 1"/>
    <property type="match status" value="1"/>
</dbReference>
<evidence type="ECO:0000313" key="9">
    <source>
        <dbReference type="EMBL" id="OGM03729.1"/>
    </source>
</evidence>
<sequence>MSKIVKCELYLKNISSLATCANPDGRPKAGAALLDAGEIKNGAVLVSEGKILKTGATAAIEKYLADNKIAPEKELDLSGMTVTPGFVDPHTHMAFAGSRENEFAMRVEGRSYLEILNAGGGILNTLRYVRNIDFKELYSQTAARVERAFMHGTTSMEIKSGYGLDFDAEIKTLKVCRKLAGKSPCTIVATYMGAHAIPPEYKDGRGEYIDLMINKVIPYVARHALAKFNDVFVESGVFTAQEGEKILAAGKKHGLIPKVHADEITCCGGAELAARIGAISADHLLMASDRGLEMMREKGVVAVALPGTLYSLLSKTYLDFEKLMKKGVAIALATDANPGSNMCINMQTAINQAVCLMKVPPAAAVNMATINAAHAIGIAAERGSIEAGKFADLAVLEGPSYNYTAYSYGVNHVKFVVKNGALYEVKSQLRKIWRKK</sequence>
<keyword evidence="5 7" id="KW-0862">Zinc</keyword>
<keyword evidence="4 7" id="KW-0369">Histidine metabolism</keyword>
<comment type="caution">
    <text evidence="9">The sequence shown here is derived from an EMBL/GenBank/DDBJ whole genome shotgun (WGS) entry which is preliminary data.</text>
</comment>
<name>A0A1F7WMW4_9BACT</name>
<dbReference type="Gene3D" id="3.20.20.140">
    <property type="entry name" value="Metal-dependent hydrolases"/>
    <property type="match status" value="1"/>
</dbReference>
<dbReference type="GO" id="GO:0050480">
    <property type="term" value="F:imidazolonepropionase activity"/>
    <property type="evidence" value="ECO:0007669"/>
    <property type="project" value="UniProtKB-UniRule"/>
</dbReference>
<keyword evidence="6 7" id="KW-0408">Iron</keyword>
<accession>A0A1F7WMW4</accession>
<dbReference type="UniPathway" id="UPA00379">
    <property type="reaction ID" value="UER00551"/>
</dbReference>